<keyword evidence="5" id="KW-1185">Reference proteome</keyword>
<dbReference type="AlphaFoldDB" id="A0A5Q2N5W5"/>
<evidence type="ECO:0000256" key="1">
    <source>
        <dbReference type="ARBA" id="ARBA00022741"/>
    </source>
</evidence>
<sequence length="466" mass="53092">MASVKYEISKRFTMESPITSRTLAISEAFGISLDDEQTFTVYDNEEITITTGDIVYITGDSGSGKSILLRELKQRIPNGISNSELTINSDQPIIEAVGKDLEEAMYLLSLVGLNDAFIFLRKYSELSDGQKYRFQLAKLLESNANCYFIDEYCALLDRETAKVVSFNIQKICRKLGKTLIVATAHTDLADDLLPNLLIRKGLENDVQVEYRKVRENPQCSLVEKLELLPATLEDYYVLSRFHYRQRKVQAVQEIYKLVNGKEIVGVIVYVYPPLALAGRNVVTSRYKAATSEVARLINQEVTMISRVVLHPKYRGIGLGTKLIKDTMPLTSKRYVEALTVMGRYNPFNEKAGLRKVEYETKDRYKKVRNQLILLGWDMKMASTRQYNLDKLNDLDEATYKLLADQIVTKVLQGRTYCVRGGGRKGKVKDGSDFMKEEVASMIKEIVPKEKVYLIWENPDWNMEAVG</sequence>
<dbReference type="InterPro" id="IPR003593">
    <property type="entry name" value="AAA+_ATPase"/>
</dbReference>
<organism evidence="4 5">
    <name type="scientific">Heliorestis convoluta</name>
    <dbReference type="NCBI Taxonomy" id="356322"/>
    <lineage>
        <taxon>Bacteria</taxon>
        <taxon>Bacillati</taxon>
        <taxon>Bacillota</taxon>
        <taxon>Clostridia</taxon>
        <taxon>Eubacteriales</taxon>
        <taxon>Heliobacteriaceae</taxon>
        <taxon>Heliorestis</taxon>
    </lineage>
</organism>
<keyword evidence="2" id="KW-0067">ATP-binding</keyword>
<dbReference type="InterPro" id="IPR015854">
    <property type="entry name" value="ABC_transpr_LolD-like"/>
</dbReference>
<evidence type="ECO:0000259" key="3">
    <source>
        <dbReference type="PROSITE" id="PS50893"/>
    </source>
</evidence>
<dbReference type="InterPro" id="IPR003439">
    <property type="entry name" value="ABC_transporter-like_ATP-bd"/>
</dbReference>
<dbReference type="InterPro" id="IPR025662">
    <property type="entry name" value="Sigma_54_int_dom_ATP-bd_1"/>
</dbReference>
<dbReference type="OrthoDB" id="9796171at2"/>
<dbReference type="PANTHER" id="PTHR24220">
    <property type="entry name" value="IMPORT ATP-BINDING PROTEIN"/>
    <property type="match status" value="1"/>
</dbReference>
<keyword evidence="1" id="KW-0547">Nucleotide-binding</keyword>
<evidence type="ECO:0000256" key="2">
    <source>
        <dbReference type="ARBA" id="ARBA00022840"/>
    </source>
</evidence>
<gene>
    <name evidence="4" type="ORF">FTV88_1540</name>
</gene>
<dbReference type="GO" id="GO:0016887">
    <property type="term" value="F:ATP hydrolysis activity"/>
    <property type="evidence" value="ECO:0007669"/>
    <property type="project" value="InterPro"/>
</dbReference>
<dbReference type="Proteomes" id="UP000366051">
    <property type="component" value="Chromosome"/>
</dbReference>
<dbReference type="EMBL" id="CP045875">
    <property type="protein sequence ID" value="QGG47640.1"/>
    <property type="molecule type" value="Genomic_DNA"/>
</dbReference>
<proteinExistence type="predicted"/>
<dbReference type="Gene3D" id="3.40.630.30">
    <property type="match status" value="1"/>
</dbReference>
<dbReference type="GO" id="GO:0005886">
    <property type="term" value="C:plasma membrane"/>
    <property type="evidence" value="ECO:0007669"/>
    <property type="project" value="TreeGrafter"/>
</dbReference>
<dbReference type="SUPFAM" id="SSF52540">
    <property type="entry name" value="P-loop containing nucleoside triphosphate hydrolases"/>
    <property type="match status" value="1"/>
</dbReference>
<evidence type="ECO:0000313" key="4">
    <source>
        <dbReference type="EMBL" id="QGG47640.1"/>
    </source>
</evidence>
<name>A0A5Q2N5W5_9FIRM</name>
<dbReference type="SMART" id="SM00382">
    <property type="entry name" value="AAA"/>
    <property type="match status" value="1"/>
</dbReference>
<dbReference type="GO" id="GO:0005524">
    <property type="term" value="F:ATP binding"/>
    <property type="evidence" value="ECO:0007669"/>
    <property type="project" value="UniProtKB-KW"/>
</dbReference>
<evidence type="ECO:0000313" key="5">
    <source>
        <dbReference type="Proteomes" id="UP000366051"/>
    </source>
</evidence>
<accession>A0A5Q2N5W5</accession>
<dbReference type="InterPro" id="IPR027417">
    <property type="entry name" value="P-loop_NTPase"/>
</dbReference>
<dbReference type="GO" id="GO:0022857">
    <property type="term" value="F:transmembrane transporter activity"/>
    <property type="evidence" value="ECO:0007669"/>
    <property type="project" value="TreeGrafter"/>
</dbReference>
<feature type="domain" description="ABC transporter" evidence="3">
    <location>
        <begin position="20"/>
        <end position="226"/>
    </location>
</feature>
<dbReference type="RefSeq" id="WP_153724975.1">
    <property type="nucleotide sequence ID" value="NZ_CP045875.1"/>
</dbReference>
<dbReference type="InterPro" id="IPR016181">
    <property type="entry name" value="Acyl_CoA_acyltransferase"/>
</dbReference>
<reference evidence="5" key="1">
    <citation type="submission" date="2019-11" db="EMBL/GenBank/DDBJ databases">
        <title>Genome sequence of Heliorestis convoluta strain HH, an alkaliphilic and minimalistic phototrophic bacterium from a soda lake in Egypt.</title>
        <authorList>
            <person name="Dewey E.D."/>
            <person name="Stokes L.M."/>
            <person name="Burchell B.M."/>
            <person name="Shaffer K.N."/>
            <person name="Huntington A.M."/>
            <person name="Baker J.M."/>
            <person name="Nadendla S."/>
            <person name="Giglio M.G."/>
            <person name="Touchman J.W."/>
            <person name="Blankenship R.E."/>
            <person name="Madigan M.T."/>
            <person name="Sattley W.M."/>
        </authorList>
    </citation>
    <scope>NUCLEOTIDE SEQUENCE [LARGE SCALE GENOMIC DNA]</scope>
    <source>
        <strain evidence="5">HH</strain>
    </source>
</reference>
<dbReference type="PROSITE" id="PS00675">
    <property type="entry name" value="SIGMA54_INTERACT_1"/>
    <property type="match status" value="1"/>
</dbReference>
<dbReference type="SUPFAM" id="SSF55729">
    <property type="entry name" value="Acyl-CoA N-acyltransferases (Nat)"/>
    <property type="match status" value="1"/>
</dbReference>
<dbReference type="KEGG" id="hcv:FTV88_1540"/>
<dbReference type="Gene3D" id="3.40.50.300">
    <property type="entry name" value="P-loop containing nucleotide triphosphate hydrolases"/>
    <property type="match status" value="1"/>
</dbReference>
<protein>
    <submittedName>
        <fullName evidence="4">ABC transporter family protein</fullName>
    </submittedName>
</protein>
<dbReference type="PROSITE" id="PS50893">
    <property type="entry name" value="ABC_TRANSPORTER_2"/>
    <property type="match status" value="1"/>
</dbReference>